<dbReference type="Proteomes" id="UP000236291">
    <property type="component" value="Unassembled WGS sequence"/>
</dbReference>
<keyword evidence="1" id="KW-0418">Kinase</keyword>
<name>A0A2K3MHS1_TRIPR</name>
<gene>
    <name evidence="1" type="ORF">L195_g046460</name>
</gene>
<keyword evidence="1" id="KW-0808">Transferase</keyword>
<dbReference type="STRING" id="57577.A0A2K3MHS1"/>
<organism evidence="1 2">
    <name type="scientific">Trifolium pratense</name>
    <name type="common">Red clover</name>
    <dbReference type="NCBI Taxonomy" id="57577"/>
    <lineage>
        <taxon>Eukaryota</taxon>
        <taxon>Viridiplantae</taxon>
        <taxon>Streptophyta</taxon>
        <taxon>Embryophyta</taxon>
        <taxon>Tracheophyta</taxon>
        <taxon>Spermatophyta</taxon>
        <taxon>Magnoliopsida</taxon>
        <taxon>eudicotyledons</taxon>
        <taxon>Gunneridae</taxon>
        <taxon>Pentapetalae</taxon>
        <taxon>rosids</taxon>
        <taxon>fabids</taxon>
        <taxon>Fabales</taxon>
        <taxon>Fabaceae</taxon>
        <taxon>Papilionoideae</taxon>
        <taxon>50 kb inversion clade</taxon>
        <taxon>NPAAA clade</taxon>
        <taxon>Hologalegina</taxon>
        <taxon>IRL clade</taxon>
        <taxon>Trifolieae</taxon>
        <taxon>Trifolium</taxon>
    </lineage>
</organism>
<dbReference type="EMBL" id="ASHM01062508">
    <property type="protein sequence ID" value="PNX90337.1"/>
    <property type="molecule type" value="Genomic_DNA"/>
</dbReference>
<dbReference type="InterPro" id="IPR042199">
    <property type="entry name" value="AsparK_Bifunc_asparK/hSer_DH"/>
</dbReference>
<dbReference type="AlphaFoldDB" id="A0A2K3MHS1"/>
<dbReference type="ExpressionAtlas" id="A0A2K3MHS1">
    <property type="expression patterns" value="baseline"/>
</dbReference>
<dbReference type="GO" id="GO:0016301">
    <property type="term" value="F:kinase activity"/>
    <property type="evidence" value="ECO:0007669"/>
    <property type="project" value="UniProtKB-KW"/>
</dbReference>
<feature type="non-terminal residue" evidence="1">
    <location>
        <position position="64"/>
    </location>
</feature>
<comment type="caution">
    <text evidence="1">The sequence shown here is derived from an EMBL/GenBank/DDBJ whole genome shotgun (WGS) entry which is preliminary data.</text>
</comment>
<evidence type="ECO:0000313" key="1">
    <source>
        <dbReference type="EMBL" id="PNX90337.1"/>
    </source>
</evidence>
<sequence>MSSVRYVSSFEIDTTLIRLAGEKAVSCGVTNVSCIEELSFIKDLHFRTVDQLGVDRSVVENHIN</sequence>
<evidence type="ECO:0000313" key="2">
    <source>
        <dbReference type="Proteomes" id="UP000236291"/>
    </source>
</evidence>
<dbReference type="Gene3D" id="1.20.120.1320">
    <property type="entry name" value="Aspartokinase, catalytic domain"/>
    <property type="match status" value="1"/>
</dbReference>
<accession>A0A2K3MHS1</accession>
<reference evidence="1 2" key="1">
    <citation type="journal article" date="2014" name="Am. J. Bot.">
        <title>Genome assembly and annotation for red clover (Trifolium pratense; Fabaceae).</title>
        <authorList>
            <person name="Istvanek J."/>
            <person name="Jaros M."/>
            <person name="Krenek A."/>
            <person name="Repkova J."/>
        </authorList>
    </citation>
    <scope>NUCLEOTIDE SEQUENCE [LARGE SCALE GENOMIC DNA]</scope>
    <source>
        <strain evidence="2">cv. Tatra</strain>
        <tissue evidence="1">Young leaves</tissue>
    </source>
</reference>
<protein>
    <submittedName>
        <fullName evidence="1">Aspartokinase chloroplastic-like</fullName>
    </submittedName>
</protein>
<proteinExistence type="predicted"/>
<reference evidence="1 2" key="2">
    <citation type="journal article" date="2017" name="Front. Plant Sci.">
        <title>Gene Classification and Mining of Molecular Markers Useful in Red Clover (Trifolium pratense) Breeding.</title>
        <authorList>
            <person name="Istvanek J."/>
            <person name="Dluhosova J."/>
            <person name="Dluhos P."/>
            <person name="Patkova L."/>
            <person name="Nedelnik J."/>
            <person name="Repkova J."/>
        </authorList>
    </citation>
    <scope>NUCLEOTIDE SEQUENCE [LARGE SCALE GENOMIC DNA]</scope>
    <source>
        <strain evidence="2">cv. Tatra</strain>
        <tissue evidence="1">Young leaves</tissue>
    </source>
</reference>